<dbReference type="Gene3D" id="2.60.40.1840">
    <property type="match status" value="1"/>
</dbReference>
<dbReference type="PRINTS" id="PR00756">
    <property type="entry name" value="ALADIPTASE"/>
</dbReference>
<feature type="domain" description="Aminopeptidase N-like N-terminal" evidence="16">
    <location>
        <begin position="93"/>
        <end position="188"/>
    </location>
</feature>
<dbReference type="Gene3D" id="3.30.2010.30">
    <property type="match status" value="1"/>
</dbReference>
<accession>A0A399QNN5</accession>
<comment type="similarity">
    <text evidence="3">Belongs to the peptidase M1 family.</text>
</comment>
<dbReference type="InterPro" id="IPR035414">
    <property type="entry name" value="Peptidase_M1_pepN_Ig-like"/>
</dbReference>
<dbReference type="AlphaFoldDB" id="A0A399QNN5"/>
<dbReference type="CDD" id="cd09600">
    <property type="entry name" value="M1_APN"/>
    <property type="match status" value="1"/>
</dbReference>
<comment type="caution">
    <text evidence="17">The sequence shown here is derived from an EMBL/GenBank/DDBJ whole genome shotgun (WGS) entry which is preliminary data.</text>
</comment>
<dbReference type="SUPFAM" id="SSF63737">
    <property type="entry name" value="Leukotriene A4 hydrolase N-terminal domain"/>
    <property type="match status" value="1"/>
</dbReference>
<dbReference type="InterPro" id="IPR045357">
    <property type="entry name" value="Aminopeptidase_N-like_N"/>
</dbReference>
<evidence type="ECO:0000313" key="18">
    <source>
        <dbReference type="Proteomes" id="UP000265431"/>
    </source>
</evidence>
<keyword evidence="10" id="KW-0862">Zinc</keyword>
<feature type="domain" description="Peptidase M1 alanyl aminopeptidase Ig-like fold" evidence="14">
    <location>
        <begin position="446"/>
        <end position="547"/>
    </location>
</feature>
<evidence type="ECO:0000256" key="9">
    <source>
        <dbReference type="ARBA" id="ARBA00022801"/>
    </source>
</evidence>
<evidence type="ECO:0000256" key="7">
    <source>
        <dbReference type="ARBA" id="ARBA00022670"/>
    </source>
</evidence>
<evidence type="ECO:0000256" key="3">
    <source>
        <dbReference type="ARBA" id="ARBA00010136"/>
    </source>
</evidence>
<dbReference type="EMBL" id="QWGB01000014">
    <property type="protein sequence ID" value="RIJ20533.1"/>
    <property type="molecule type" value="Genomic_DNA"/>
</dbReference>
<dbReference type="GO" id="GO:0008237">
    <property type="term" value="F:metallopeptidase activity"/>
    <property type="evidence" value="ECO:0007669"/>
    <property type="project" value="UniProtKB-UniRule"/>
</dbReference>
<dbReference type="Gene3D" id="2.60.40.1730">
    <property type="entry name" value="tricorn interacting facor f3 domain"/>
    <property type="match status" value="1"/>
</dbReference>
<evidence type="ECO:0000256" key="6">
    <source>
        <dbReference type="ARBA" id="ARBA00022438"/>
    </source>
</evidence>
<dbReference type="Pfam" id="PF01433">
    <property type="entry name" value="Peptidase_M1"/>
    <property type="match status" value="1"/>
</dbReference>
<evidence type="ECO:0000256" key="5">
    <source>
        <dbReference type="ARBA" id="ARBA00015611"/>
    </source>
</evidence>
<dbReference type="Pfam" id="PF11940">
    <property type="entry name" value="DUF3458"/>
    <property type="match status" value="1"/>
</dbReference>
<evidence type="ECO:0000259" key="15">
    <source>
        <dbReference type="Pfam" id="PF17432"/>
    </source>
</evidence>
<keyword evidence="11" id="KW-0482">Metalloprotease</keyword>
<evidence type="ECO:0000256" key="4">
    <source>
        <dbReference type="ARBA" id="ARBA00012564"/>
    </source>
</evidence>
<evidence type="ECO:0000259" key="13">
    <source>
        <dbReference type="Pfam" id="PF01433"/>
    </source>
</evidence>
<dbReference type="Gene3D" id="1.25.50.10">
    <property type="entry name" value="Peptidase M1, alanyl aminopeptidase, C-terminal domain"/>
    <property type="match status" value="1"/>
</dbReference>
<dbReference type="Pfam" id="PF17900">
    <property type="entry name" value="Peptidase_M1_N"/>
    <property type="match status" value="1"/>
</dbReference>
<dbReference type="InterPro" id="IPR024601">
    <property type="entry name" value="Peptidase_M1_pepN_C"/>
</dbReference>
<keyword evidence="18" id="KW-1185">Reference proteome</keyword>
<dbReference type="GO" id="GO:0006508">
    <property type="term" value="P:proteolysis"/>
    <property type="evidence" value="ECO:0007669"/>
    <property type="project" value="UniProtKB-UniRule"/>
</dbReference>
<sequence length="865" mass="96208">MLRTDTPVSVKLEEYTPYPFEIDQVSLDFSLEPAATRVKARMNVRRTQPGPFVLDGVKLKLNDIRLDGKPLGPDAYELTDETLTIKEVPDAFVLETDVTINPSANTALSGLYISGGRFCSQCEATGFRHITYWPDRPDVMSRFHVRMDADKSKYPILLSNGTPGESGDHSDGRHFAEWDDPHPKPSYLFALCAGDYDVWRDTFTTMNGDHVDLGVYVDKGQAKSAEWAMESLKASMKWDEERFGRAYDLGVFNIVAVRDFNFGAMENKGLNIFNSAYVLASQESATDADFEAIESIVGHEYFHNWTGNRITCRDWFQLCLKEGLTVFRDQEFSSDLRSRPVQRIKDVMRLRARQFAEDAGPLAHPVRPDKYASIDNLYTATVYEKGSELIRALTVFIGMDAFDRGMQIYFDEYDGTASTIEDFYSCFEKASGKDLSQFRRWYAQAGTPEVKVEESWDAANSTLTLTLSQKTPATPGQPTKEPVPIPLRTALLDGKGAHLSVEGWENGEGVIVLEDEKMTVDLKLTGTSDKPLLSINRQFSAPVRIDRELSNEALLELAAAETDPFNIWDNFQTLARTEIFRLLDNPQSPPEEALVGALGDAVRSNESDPAFAALLTALPDIGELFQHREPVDPAGLNDARKRLRKALGENLKADAERILAAPSPAPFEPNAEQAGIRALRSAMIGLTGALDTADASRKLKSLFDAAPNMTESLACLRTLVPFQTQERDEAIQTFYETWKENPLVIDKWFAVQAGQGTADDARRLSQHTDFDLSNPNRVRSVAAAFSMTNLAAFHARDGEGHKVIGDIILDADKRNPALAARLLTSFEQWRKLEPVAKASAEKVLKDLQSQSLSKNASDILARALG</sequence>
<dbReference type="InterPro" id="IPR027268">
    <property type="entry name" value="Peptidase_M4/M1_CTD_sf"/>
</dbReference>
<proteinExistence type="inferred from homology"/>
<organism evidence="17 18">
    <name type="scientific">Henriciella barbarensis</name>
    <dbReference type="NCBI Taxonomy" id="86342"/>
    <lineage>
        <taxon>Bacteria</taxon>
        <taxon>Pseudomonadati</taxon>
        <taxon>Pseudomonadota</taxon>
        <taxon>Alphaproteobacteria</taxon>
        <taxon>Hyphomonadales</taxon>
        <taxon>Hyphomonadaceae</taxon>
        <taxon>Henriciella</taxon>
    </lineage>
</organism>
<dbReference type="InterPro" id="IPR012779">
    <property type="entry name" value="Peptidase_M1_pepN"/>
</dbReference>
<dbReference type="Pfam" id="PF17432">
    <property type="entry name" value="DUF3458_C"/>
    <property type="match status" value="1"/>
</dbReference>
<dbReference type="GO" id="GO:0016285">
    <property type="term" value="F:alanyl aminopeptidase activity"/>
    <property type="evidence" value="ECO:0007669"/>
    <property type="project" value="UniProtKB-EC"/>
</dbReference>
<evidence type="ECO:0000256" key="12">
    <source>
        <dbReference type="NCBIfam" id="TIGR02414"/>
    </source>
</evidence>
<dbReference type="Proteomes" id="UP000265431">
    <property type="component" value="Unassembled WGS sequence"/>
</dbReference>
<comment type="catalytic activity">
    <reaction evidence="1">
        <text>Release of an N-terminal amino acid, Xaa-|-Yaa- from a peptide, amide or arylamide. Xaa is preferably Ala, but may be most amino acids including Pro (slow action). When a terminal hydrophobic residue is followed by a prolyl residue, the two may be released as an intact Xaa-Pro dipeptide.</text>
        <dbReference type="EC" id="3.4.11.2"/>
    </reaction>
</comment>
<evidence type="ECO:0000256" key="8">
    <source>
        <dbReference type="ARBA" id="ARBA00022723"/>
    </source>
</evidence>
<feature type="domain" description="Peptidase M1 membrane alanine aminopeptidase" evidence="13">
    <location>
        <begin position="227"/>
        <end position="441"/>
    </location>
</feature>
<gene>
    <name evidence="17" type="ORF">D1224_15590</name>
</gene>
<dbReference type="NCBIfam" id="TIGR02414">
    <property type="entry name" value="pepN_proteo"/>
    <property type="match status" value="1"/>
</dbReference>
<keyword evidence="7" id="KW-0645">Protease</keyword>
<dbReference type="InterPro" id="IPR001930">
    <property type="entry name" value="Peptidase_M1"/>
</dbReference>
<dbReference type="SUPFAM" id="SSF55486">
    <property type="entry name" value="Metalloproteases ('zincins'), catalytic domain"/>
    <property type="match status" value="1"/>
</dbReference>
<keyword evidence="8" id="KW-0479">Metal-binding</keyword>
<keyword evidence="6 17" id="KW-0031">Aminopeptidase</keyword>
<evidence type="ECO:0000313" key="17">
    <source>
        <dbReference type="EMBL" id="RIJ20533.1"/>
    </source>
</evidence>
<dbReference type="OrthoDB" id="100605at2"/>
<dbReference type="GO" id="GO:0008270">
    <property type="term" value="F:zinc ion binding"/>
    <property type="evidence" value="ECO:0007669"/>
    <property type="project" value="InterPro"/>
</dbReference>
<feature type="domain" description="Peptidase M1 alanyl aminopeptidase C-terminal" evidence="15">
    <location>
        <begin position="552"/>
        <end position="864"/>
    </location>
</feature>
<dbReference type="EC" id="3.4.11.2" evidence="4 12"/>
<reference evidence="17 18" key="1">
    <citation type="submission" date="2018-08" db="EMBL/GenBank/DDBJ databases">
        <title>Henriciella mobilis sp. nov., isolated from seawater.</title>
        <authorList>
            <person name="Cheng H."/>
            <person name="Wu Y.-H."/>
            <person name="Xu X.-W."/>
            <person name="Guo L.-L."/>
        </authorList>
    </citation>
    <scope>NUCLEOTIDE SEQUENCE [LARGE SCALE GENOMIC DNA]</scope>
    <source>
        <strain evidence="17 18">CCUG66934</strain>
    </source>
</reference>
<evidence type="ECO:0000256" key="2">
    <source>
        <dbReference type="ARBA" id="ARBA00001947"/>
    </source>
</evidence>
<evidence type="ECO:0000256" key="10">
    <source>
        <dbReference type="ARBA" id="ARBA00022833"/>
    </source>
</evidence>
<comment type="cofactor">
    <cofactor evidence="2">
        <name>Zn(2+)</name>
        <dbReference type="ChEBI" id="CHEBI:29105"/>
    </cofactor>
</comment>
<evidence type="ECO:0000259" key="16">
    <source>
        <dbReference type="Pfam" id="PF17900"/>
    </source>
</evidence>
<dbReference type="PANTHER" id="PTHR46322">
    <property type="entry name" value="PUROMYCIN-SENSITIVE AMINOPEPTIDASE"/>
    <property type="match status" value="1"/>
</dbReference>
<evidence type="ECO:0000259" key="14">
    <source>
        <dbReference type="Pfam" id="PF11940"/>
    </source>
</evidence>
<dbReference type="Gene3D" id="1.10.390.10">
    <property type="entry name" value="Neutral Protease Domain 2"/>
    <property type="match status" value="1"/>
</dbReference>
<dbReference type="InterPro" id="IPR014782">
    <property type="entry name" value="Peptidase_M1_dom"/>
</dbReference>
<keyword evidence="9" id="KW-0378">Hydrolase</keyword>
<dbReference type="InterPro" id="IPR042097">
    <property type="entry name" value="Aminopeptidase_N-like_N_sf"/>
</dbReference>
<evidence type="ECO:0000256" key="1">
    <source>
        <dbReference type="ARBA" id="ARBA00000098"/>
    </source>
</evidence>
<dbReference type="InterPro" id="IPR038438">
    <property type="entry name" value="PepN_Ig-like_sf"/>
</dbReference>
<dbReference type="InterPro" id="IPR037144">
    <property type="entry name" value="Peptidase_M1_pepN_C_sf"/>
</dbReference>
<evidence type="ECO:0000256" key="11">
    <source>
        <dbReference type="ARBA" id="ARBA00023049"/>
    </source>
</evidence>
<dbReference type="FunFam" id="3.30.2010.30:FF:000002">
    <property type="entry name" value="Putative aminopeptidase N"/>
    <property type="match status" value="1"/>
</dbReference>
<dbReference type="PANTHER" id="PTHR46322:SF1">
    <property type="entry name" value="PUROMYCIN-SENSITIVE AMINOPEPTIDASE"/>
    <property type="match status" value="1"/>
</dbReference>
<name>A0A399QNN5_9PROT</name>
<protein>
    <recommendedName>
        <fullName evidence="5 12">Aminopeptidase N</fullName>
        <ecNumber evidence="4 12">3.4.11.2</ecNumber>
    </recommendedName>
</protein>